<evidence type="ECO:0000313" key="1">
    <source>
        <dbReference type="EMBL" id="KAJ8971412.1"/>
    </source>
</evidence>
<dbReference type="EMBL" id="JANEYF010000213">
    <property type="protein sequence ID" value="KAJ8971412.1"/>
    <property type="molecule type" value="Genomic_DNA"/>
</dbReference>
<dbReference type="AlphaFoldDB" id="A0AAV8ZXA6"/>
<protein>
    <submittedName>
        <fullName evidence="1">Uncharacterized protein</fullName>
    </submittedName>
</protein>
<accession>A0AAV8ZXA6</accession>
<sequence>MDSFGGNDEENATPEKPRNGFYFLLDWNTFLEVDDQNGRRVNLRLQPKVGNPKQFFDVTAALKF</sequence>
<organism evidence="1 2">
    <name type="scientific">Rhamnusium bicolor</name>
    <dbReference type="NCBI Taxonomy" id="1586634"/>
    <lineage>
        <taxon>Eukaryota</taxon>
        <taxon>Metazoa</taxon>
        <taxon>Ecdysozoa</taxon>
        <taxon>Arthropoda</taxon>
        <taxon>Hexapoda</taxon>
        <taxon>Insecta</taxon>
        <taxon>Pterygota</taxon>
        <taxon>Neoptera</taxon>
        <taxon>Endopterygota</taxon>
        <taxon>Coleoptera</taxon>
        <taxon>Polyphaga</taxon>
        <taxon>Cucujiformia</taxon>
        <taxon>Chrysomeloidea</taxon>
        <taxon>Cerambycidae</taxon>
        <taxon>Lepturinae</taxon>
        <taxon>Rhagiini</taxon>
        <taxon>Rhamnusium</taxon>
    </lineage>
</organism>
<proteinExistence type="predicted"/>
<dbReference type="Proteomes" id="UP001162156">
    <property type="component" value="Unassembled WGS sequence"/>
</dbReference>
<evidence type="ECO:0000313" key="2">
    <source>
        <dbReference type="Proteomes" id="UP001162156"/>
    </source>
</evidence>
<reference evidence="1" key="1">
    <citation type="journal article" date="2023" name="Insect Mol. Biol.">
        <title>Genome sequencing provides insights into the evolution of gene families encoding plant cell wall-degrading enzymes in longhorned beetles.</title>
        <authorList>
            <person name="Shin N.R."/>
            <person name="Okamura Y."/>
            <person name="Kirsch R."/>
            <person name="Pauchet Y."/>
        </authorList>
    </citation>
    <scope>NUCLEOTIDE SEQUENCE</scope>
    <source>
        <strain evidence="1">RBIC_L_NR</strain>
    </source>
</reference>
<name>A0AAV8ZXA6_9CUCU</name>
<gene>
    <name evidence="1" type="ORF">NQ314_000722</name>
</gene>
<comment type="caution">
    <text evidence="1">The sequence shown here is derived from an EMBL/GenBank/DDBJ whole genome shotgun (WGS) entry which is preliminary data.</text>
</comment>
<keyword evidence="2" id="KW-1185">Reference proteome</keyword>